<sequence>MDILEEIRKTVAIFDPELVKNEDGEEEEDKNIGIRDYQDAIDKSVDPEDLNFSMHNLFGDDDEENDFEVEHFPVPQKDHDEEPIKVGDSVQKIARTDLTGKVLAVGELVEVEWTEDLTTLEYPEELIHIEDNDEEEQSKVSSLDTIPPIPLQDPDIL</sequence>
<reference evidence="2" key="1">
    <citation type="journal article" date="2021" name="Proc. Natl. Acad. Sci. U.S.A.">
        <title>A Catalog of Tens of Thousands of Viruses from Human Metagenomes Reveals Hidden Associations with Chronic Diseases.</title>
        <authorList>
            <person name="Tisza M.J."/>
            <person name="Buck C.B."/>
        </authorList>
    </citation>
    <scope>NUCLEOTIDE SEQUENCE</scope>
    <source>
        <strain evidence="2">CtYh54</strain>
    </source>
</reference>
<name>A0A8S5MED4_9CAUD</name>
<feature type="region of interest" description="Disordered" evidence="1">
    <location>
        <begin position="125"/>
        <end position="157"/>
    </location>
</feature>
<accession>A0A8S5MED4</accession>
<dbReference type="EMBL" id="BK014884">
    <property type="protein sequence ID" value="DAD80580.1"/>
    <property type="molecule type" value="Genomic_DNA"/>
</dbReference>
<organism evidence="2">
    <name type="scientific">Siphoviridae sp. ctYh54</name>
    <dbReference type="NCBI Taxonomy" id="2826379"/>
    <lineage>
        <taxon>Viruses</taxon>
        <taxon>Duplodnaviria</taxon>
        <taxon>Heunggongvirae</taxon>
        <taxon>Uroviricota</taxon>
        <taxon>Caudoviricetes</taxon>
    </lineage>
</organism>
<evidence type="ECO:0000256" key="1">
    <source>
        <dbReference type="SAM" id="MobiDB-lite"/>
    </source>
</evidence>
<evidence type="ECO:0000313" key="2">
    <source>
        <dbReference type="EMBL" id="DAD80580.1"/>
    </source>
</evidence>
<proteinExistence type="predicted"/>
<protein>
    <submittedName>
        <fullName evidence="2">Uncharacterized protein</fullName>
    </submittedName>
</protein>